<dbReference type="Proteomes" id="UP000594638">
    <property type="component" value="Unassembled WGS sequence"/>
</dbReference>
<evidence type="ECO:0000256" key="1">
    <source>
        <dbReference type="SAM" id="MobiDB-lite"/>
    </source>
</evidence>
<feature type="compositionally biased region" description="Basic and acidic residues" evidence="1">
    <location>
        <begin position="79"/>
        <end position="105"/>
    </location>
</feature>
<keyword evidence="3" id="KW-1185">Reference proteome</keyword>
<evidence type="ECO:0000313" key="3">
    <source>
        <dbReference type="Proteomes" id="UP000594638"/>
    </source>
</evidence>
<name>A0A8S0TMH0_OLEEU</name>
<organism evidence="2 3">
    <name type="scientific">Olea europaea subsp. europaea</name>
    <dbReference type="NCBI Taxonomy" id="158383"/>
    <lineage>
        <taxon>Eukaryota</taxon>
        <taxon>Viridiplantae</taxon>
        <taxon>Streptophyta</taxon>
        <taxon>Embryophyta</taxon>
        <taxon>Tracheophyta</taxon>
        <taxon>Spermatophyta</taxon>
        <taxon>Magnoliopsida</taxon>
        <taxon>eudicotyledons</taxon>
        <taxon>Gunneridae</taxon>
        <taxon>Pentapetalae</taxon>
        <taxon>asterids</taxon>
        <taxon>lamiids</taxon>
        <taxon>Lamiales</taxon>
        <taxon>Oleaceae</taxon>
        <taxon>Oleeae</taxon>
        <taxon>Olea</taxon>
    </lineage>
</organism>
<dbReference type="AlphaFoldDB" id="A0A8S0TMH0"/>
<gene>
    <name evidence="2" type="ORF">OLEA9_A058253</name>
</gene>
<dbReference type="Gramene" id="OE9A058253T1">
    <property type="protein sequence ID" value="OE9A058253C1"/>
    <property type="gene ID" value="OE9A058253"/>
</dbReference>
<comment type="caution">
    <text evidence="2">The sequence shown here is derived from an EMBL/GenBank/DDBJ whole genome shotgun (WGS) entry which is preliminary data.</text>
</comment>
<protein>
    <submittedName>
        <fullName evidence="2">Uncharacterized protein</fullName>
    </submittedName>
</protein>
<feature type="region of interest" description="Disordered" evidence="1">
    <location>
        <begin position="42"/>
        <end position="132"/>
    </location>
</feature>
<sequence length="176" mass="19818">MKFEIMQHVTEEFARLRDFISTLVPPSSGTYTSVVAPVMNEPNLWDDPHEDGQGSDVWSPHDDDRAAEAKMQEGNAGEGSDKRSPHDNNHADKGEMHAVNDREGGDEQSPEDDDCAEEGDMQDMNDTQRDPNLGSCLKVQLWRRLLRITYDVVDDVKGVYVITSIPYGDMVKWNAH</sequence>
<accession>A0A8S0TMH0</accession>
<dbReference type="EMBL" id="CACTIH010007270">
    <property type="protein sequence ID" value="CAA3007200.1"/>
    <property type="molecule type" value="Genomic_DNA"/>
</dbReference>
<evidence type="ECO:0000313" key="2">
    <source>
        <dbReference type="EMBL" id="CAA3007200.1"/>
    </source>
</evidence>
<feature type="compositionally biased region" description="Acidic residues" evidence="1">
    <location>
        <begin position="106"/>
        <end position="123"/>
    </location>
</feature>
<feature type="compositionally biased region" description="Basic and acidic residues" evidence="1">
    <location>
        <begin position="59"/>
        <end position="71"/>
    </location>
</feature>
<reference evidence="2 3" key="1">
    <citation type="submission" date="2019-12" db="EMBL/GenBank/DDBJ databases">
        <authorList>
            <person name="Alioto T."/>
            <person name="Alioto T."/>
            <person name="Gomez Garrido J."/>
        </authorList>
    </citation>
    <scope>NUCLEOTIDE SEQUENCE [LARGE SCALE GENOMIC DNA]</scope>
</reference>
<proteinExistence type="predicted"/>